<feature type="domain" description="Fibronectin type-III" evidence="2">
    <location>
        <begin position="321"/>
        <end position="416"/>
    </location>
</feature>
<dbReference type="Pfam" id="PF00041">
    <property type="entry name" value="fn3"/>
    <property type="match status" value="1"/>
</dbReference>
<dbReference type="AlphaFoldDB" id="A0A1V4IKV6"/>
<organism evidence="3 4">
    <name type="scientific">Clostridium oryzae</name>
    <dbReference type="NCBI Taxonomy" id="1450648"/>
    <lineage>
        <taxon>Bacteria</taxon>
        <taxon>Bacillati</taxon>
        <taxon>Bacillota</taxon>
        <taxon>Clostridia</taxon>
        <taxon>Eubacteriales</taxon>
        <taxon>Clostridiaceae</taxon>
        <taxon>Clostridium</taxon>
    </lineage>
</organism>
<dbReference type="EMBL" id="MZGV01000030">
    <property type="protein sequence ID" value="OPJ60566.1"/>
    <property type="molecule type" value="Genomic_DNA"/>
</dbReference>
<comment type="caution">
    <text evidence="3">The sequence shown here is derived from an EMBL/GenBank/DDBJ whole genome shotgun (WGS) entry which is preliminary data.</text>
</comment>
<dbReference type="CDD" id="cd00063">
    <property type="entry name" value="FN3"/>
    <property type="match status" value="1"/>
</dbReference>
<evidence type="ECO:0000259" key="2">
    <source>
        <dbReference type="PROSITE" id="PS50853"/>
    </source>
</evidence>
<dbReference type="InterPro" id="IPR004843">
    <property type="entry name" value="Calcineurin-like_PHP"/>
</dbReference>
<sequence length="635" mass="70816">MKKGILKKLLTAFIVTATFSTVLMFPQPVKAEEISKPLLTFPVISDVHIGGTNADSKFQNALQDLKANFPNYNAIATVGDLTDAGTPDEYDTFMSILNANKVKNAQTFITMGNHEYYAGDTDNTGYQQRFLSKTGMPALNYDKWINGYHFIILSPENLGTGGSGVIVTQNQLKWLDKMLNENQTSDKPAFVFLHQPMMHTTYGSDLDDNVENSDELMAVLKKHPKAMYFSGHSHYLLEHPRTMYQDGFTMFNTGAIYYMMSEGDAYEDSSIAEGLVVQVYKDKVVVKCREFSQHKWVGQTYTVNYPFKQSPKDLESPYWNTDSKASATNISKHSAEISWLKAFDNTLVTSYKVINKTTGASTSVVNSLLTPEPSTHTFKLTGLKASTKYSYEIQAEDAFNNDSAKTLTVDFTTADGGPQDNDPNGPDLLNIDFSSGTAADDSIYCNDGTLEGNAKIAYDKDFKKNVLVLDGVNSDVRIPYSDSFKNMSNSFTWITAFSLNTVDGCQDVLGRTQGSDVCYELNDKKMELWAHINGTYYTLRSTELSPNTIYHLTATYDGQKLCYYLNGKLVDSLNITGAVDINSNIDCTIGADPESNHTARSYFNGKIDFVNMYTRALSSDEITALYNKYHLQLQQ</sequence>
<dbReference type="InterPro" id="IPR029052">
    <property type="entry name" value="Metallo-depent_PP-like"/>
</dbReference>
<dbReference type="InterPro" id="IPR003961">
    <property type="entry name" value="FN3_dom"/>
</dbReference>
<dbReference type="STRING" id="1450648.CLORY_27420"/>
<dbReference type="SUPFAM" id="SSF49899">
    <property type="entry name" value="Concanavalin A-like lectins/glucanases"/>
    <property type="match status" value="1"/>
</dbReference>
<keyword evidence="3" id="KW-0378">Hydrolase</keyword>
<protein>
    <submittedName>
        <fullName evidence="3">3',5'-cyclic adenosine monophosphate phosphodiesterase CpdA</fullName>
        <ecNumber evidence="3">3.1.4.17</ecNumber>
    </submittedName>
</protein>
<dbReference type="InterPro" id="IPR036116">
    <property type="entry name" value="FN3_sf"/>
</dbReference>
<dbReference type="InterPro" id="IPR013320">
    <property type="entry name" value="ConA-like_dom_sf"/>
</dbReference>
<feature type="chain" id="PRO_5012030868" evidence="1">
    <location>
        <begin position="32"/>
        <end position="635"/>
    </location>
</feature>
<dbReference type="SUPFAM" id="SSF56300">
    <property type="entry name" value="Metallo-dependent phosphatases"/>
    <property type="match status" value="1"/>
</dbReference>
<evidence type="ECO:0000313" key="3">
    <source>
        <dbReference type="EMBL" id="OPJ60566.1"/>
    </source>
</evidence>
<dbReference type="Pfam" id="PF13385">
    <property type="entry name" value="Laminin_G_3"/>
    <property type="match status" value="1"/>
</dbReference>
<dbReference type="InterPro" id="IPR051918">
    <property type="entry name" value="STPP_CPPED1"/>
</dbReference>
<evidence type="ECO:0000256" key="1">
    <source>
        <dbReference type="SAM" id="SignalP"/>
    </source>
</evidence>
<dbReference type="SUPFAM" id="SSF49265">
    <property type="entry name" value="Fibronectin type III"/>
    <property type="match status" value="1"/>
</dbReference>
<dbReference type="GO" id="GO:0004114">
    <property type="term" value="F:3',5'-cyclic-nucleotide phosphodiesterase activity"/>
    <property type="evidence" value="ECO:0007669"/>
    <property type="project" value="UniProtKB-EC"/>
</dbReference>
<dbReference type="OrthoDB" id="1645838at2"/>
<feature type="signal peptide" evidence="1">
    <location>
        <begin position="1"/>
        <end position="31"/>
    </location>
</feature>
<dbReference type="Gene3D" id="2.60.40.10">
    <property type="entry name" value="Immunoglobulins"/>
    <property type="match status" value="1"/>
</dbReference>
<dbReference type="EC" id="3.1.4.17" evidence="3"/>
<reference evidence="3 4" key="1">
    <citation type="submission" date="2017-03" db="EMBL/GenBank/DDBJ databases">
        <title>Genome sequence of Clostridium oryzae DSM 28571.</title>
        <authorList>
            <person name="Poehlein A."/>
            <person name="Daniel R."/>
        </authorList>
    </citation>
    <scope>NUCLEOTIDE SEQUENCE [LARGE SCALE GENOMIC DNA]</scope>
    <source>
        <strain evidence="3 4">DSM 28571</strain>
    </source>
</reference>
<gene>
    <name evidence="3" type="primary">cpdA_3</name>
    <name evidence="3" type="ORF">CLORY_27420</name>
</gene>
<dbReference type="RefSeq" id="WP_079425399.1">
    <property type="nucleotide sequence ID" value="NZ_MZGV01000030.1"/>
</dbReference>
<proteinExistence type="predicted"/>
<dbReference type="Gene3D" id="2.60.120.200">
    <property type="match status" value="1"/>
</dbReference>
<dbReference type="Gene3D" id="3.60.21.10">
    <property type="match status" value="1"/>
</dbReference>
<dbReference type="PANTHER" id="PTHR43143">
    <property type="entry name" value="METALLOPHOSPHOESTERASE, CALCINEURIN SUPERFAMILY"/>
    <property type="match status" value="1"/>
</dbReference>
<dbReference type="PROSITE" id="PS50853">
    <property type="entry name" value="FN3"/>
    <property type="match status" value="1"/>
</dbReference>
<keyword evidence="1" id="KW-0732">Signal</keyword>
<dbReference type="Pfam" id="PF00149">
    <property type="entry name" value="Metallophos"/>
    <property type="match status" value="1"/>
</dbReference>
<dbReference type="PANTHER" id="PTHR43143:SF1">
    <property type="entry name" value="SERINE_THREONINE-PROTEIN PHOSPHATASE CPPED1"/>
    <property type="match status" value="1"/>
</dbReference>
<accession>A0A1V4IKV6</accession>
<evidence type="ECO:0000313" key="4">
    <source>
        <dbReference type="Proteomes" id="UP000190080"/>
    </source>
</evidence>
<dbReference type="InterPro" id="IPR013783">
    <property type="entry name" value="Ig-like_fold"/>
</dbReference>
<name>A0A1V4IKV6_9CLOT</name>
<dbReference type="Proteomes" id="UP000190080">
    <property type="component" value="Unassembled WGS sequence"/>
</dbReference>
<keyword evidence="4" id="KW-1185">Reference proteome</keyword>